<protein>
    <recommendedName>
        <fullName evidence="5 12">Homoserine dehydrogenase</fullName>
        <ecNumber evidence="4 12">1.1.1.3</ecNumber>
    </recommendedName>
</protein>
<evidence type="ECO:0000259" key="15">
    <source>
        <dbReference type="Pfam" id="PF03447"/>
    </source>
</evidence>
<dbReference type="SUPFAM" id="SSF55347">
    <property type="entry name" value="Glyceraldehyde-3-phosphate dehydrogenase-like, C-terminal domain"/>
    <property type="match status" value="1"/>
</dbReference>
<dbReference type="PROSITE" id="PS01042">
    <property type="entry name" value="HOMOSER_DHGENASE"/>
    <property type="match status" value="1"/>
</dbReference>
<reference evidence="16" key="1">
    <citation type="submission" date="2006-01" db="EMBL/GenBank/DDBJ databases">
        <title>Complete sequence of Anaeromyxobacter dehalogenans 2CP-C.</title>
        <authorList>
            <consortium name="US DOE Joint Genome Institute"/>
            <person name="Copeland A."/>
            <person name="Lucas S."/>
            <person name="Lapidus A."/>
            <person name="Barry K."/>
            <person name="Detter J.C."/>
            <person name="Glavina T."/>
            <person name="Hammon N."/>
            <person name="Israni S."/>
            <person name="Pitluck S."/>
            <person name="Brettin T."/>
            <person name="Bruce D."/>
            <person name="Han C."/>
            <person name="Tapia R."/>
            <person name="Gilna P."/>
            <person name="Kiss H."/>
            <person name="Schmutz J."/>
            <person name="Larimer F."/>
            <person name="Land M."/>
            <person name="Kyrpides N."/>
            <person name="Anderson I."/>
            <person name="Sanford R.A."/>
            <person name="Ritalahti K.M."/>
            <person name="Thomas H.S."/>
            <person name="Kirby J.R."/>
            <person name="Zhulin I.B."/>
            <person name="Loeffler F.E."/>
            <person name="Richardson P."/>
        </authorList>
    </citation>
    <scope>NUCLEOTIDE SEQUENCE</scope>
    <source>
        <strain evidence="16">2CP-C</strain>
    </source>
</reference>
<name>Q2IGJ0_ANADE</name>
<feature type="binding site" evidence="11">
    <location>
        <position position="133"/>
    </location>
    <ligand>
        <name>NADPH</name>
        <dbReference type="ChEBI" id="CHEBI:57783"/>
    </ligand>
</feature>
<feature type="binding site" evidence="11">
    <location>
        <position position="217"/>
    </location>
    <ligand>
        <name>L-homoserine</name>
        <dbReference type="ChEBI" id="CHEBI:57476"/>
    </ligand>
</feature>
<gene>
    <name evidence="16" type="ordered locus">Adeh_3931</name>
</gene>
<dbReference type="InterPro" id="IPR036291">
    <property type="entry name" value="NAD(P)-bd_dom_sf"/>
</dbReference>
<evidence type="ECO:0000256" key="13">
    <source>
        <dbReference type="RuleBase" id="RU004171"/>
    </source>
</evidence>
<evidence type="ECO:0000313" key="16">
    <source>
        <dbReference type="EMBL" id="ABC83695.1"/>
    </source>
</evidence>
<evidence type="ECO:0000259" key="14">
    <source>
        <dbReference type="Pfam" id="PF00742"/>
    </source>
</evidence>
<comment type="pathway">
    <text evidence="2 12">Amino-acid biosynthesis; L-methionine biosynthesis via de novo pathway; L-homoserine from L-aspartate: step 3/3.</text>
</comment>
<evidence type="ECO:0000256" key="1">
    <source>
        <dbReference type="ARBA" id="ARBA00005056"/>
    </source>
</evidence>
<dbReference type="SUPFAM" id="SSF51735">
    <property type="entry name" value="NAD(P)-binding Rossmann-fold domains"/>
    <property type="match status" value="1"/>
</dbReference>
<dbReference type="InterPro" id="IPR019811">
    <property type="entry name" value="HDH_CS"/>
</dbReference>
<evidence type="ECO:0000256" key="12">
    <source>
        <dbReference type="RuleBase" id="RU000579"/>
    </source>
</evidence>
<keyword evidence="9 12" id="KW-0486">Methionine biosynthesis</keyword>
<dbReference type="GO" id="GO:0050661">
    <property type="term" value="F:NADP binding"/>
    <property type="evidence" value="ECO:0007669"/>
    <property type="project" value="InterPro"/>
</dbReference>
<comment type="pathway">
    <text evidence="1 12">Amino-acid biosynthesis; L-threonine biosynthesis; L-threonine from L-aspartate: step 3/5.</text>
</comment>
<dbReference type="InterPro" id="IPR001342">
    <property type="entry name" value="HDH_cat"/>
</dbReference>
<evidence type="ECO:0000256" key="7">
    <source>
        <dbReference type="ARBA" id="ARBA00022697"/>
    </source>
</evidence>
<evidence type="ECO:0000256" key="10">
    <source>
        <dbReference type="PIRSR" id="PIRSR036497-1"/>
    </source>
</evidence>
<dbReference type="AlphaFoldDB" id="Q2IGJ0"/>
<dbReference type="PANTHER" id="PTHR43331">
    <property type="entry name" value="HOMOSERINE DEHYDROGENASE"/>
    <property type="match status" value="1"/>
</dbReference>
<dbReference type="Gene3D" id="3.40.50.720">
    <property type="entry name" value="NAD(P)-binding Rossmann-like Domain"/>
    <property type="match status" value="1"/>
</dbReference>
<dbReference type="UniPathway" id="UPA00050">
    <property type="reaction ID" value="UER00063"/>
</dbReference>
<evidence type="ECO:0000256" key="3">
    <source>
        <dbReference type="ARBA" id="ARBA00006753"/>
    </source>
</evidence>
<evidence type="ECO:0000256" key="5">
    <source>
        <dbReference type="ARBA" id="ARBA00013376"/>
    </source>
</evidence>
<dbReference type="UniPathway" id="UPA00051">
    <property type="reaction ID" value="UER00465"/>
</dbReference>
<dbReference type="EC" id="1.1.1.3" evidence="4 12"/>
<keyword evidence="6 12" id="KW-0028">Amino-acid biosynthesis</keyword>
<dbReference type="Pfam" id="PF00742">
    <property type="entry name" value="Homoserine_dh"/>
    <property type="match status" value="1"/>
</dbReference>
<dbReference type="FunFam" id="3.30.360.10:FF:000005">
    <property type="entry name" value="Homoserine dehydrogenase"/>
    <property type="match status" value="1"/>
</dbReference>
<evidence type="ECO:0000313" key="17">
    <source>
        <dbReference type="Proteomes" id="UP000001935"/>
    </source>
</evidence>
<comment type="similarity">
    <text evidence="3 13">Belongs to the homoserine dehydrogenase family.</text>
</comment>
<dbReference type="GO" id="GO:0009088">
    <property type="term" value="P:threonine biosynthetic process"/>
    <property type="evidence" value="ECO:0007669"/>
    <property type="project" value="UniProtKB-UniPathway"/>
</dbReference>
<feature type="domain" description="Aspartate/homoserine dehydrogenase NAD-binding" evidence="15">
    <location>
        <begin position="15"/>
        <end position="157"/>
    </location>
</feature>
<dbReference type="RefSeq" id="WP_011422977.1">
    <property type="nucleotide sequence ID" value="NC_007760.1"/>
</dbReference>
<dbReference type="PANTHER" id="PTHR43331:SF1">
    <property type="entry name" value="HOMOSERINE DEHYDROGENASE"/>
    <property type="match status" value="1"/>
</dbReference>
<evidence type="ECO:0000256" key="4">
    <source>
        <dbReference type="ARBA" id="ARBA00013213"/>
    </source>
</evidence>
<organism evidence="16 17">
    <name type="scientific">Anaeromyxobacter dehalogenans (strain 2CP-C)</name>
    <dbReference type="NCBI Taxonomy" id="290397"/>
    <lineage>
        <taxon>Bacteria</taxon>
        <taxon>Pseudomonadati</taxon>
        <taxon>Myxococcota</taxon>
        <taxon>Myxococcia</taxon>
        <taxon>Myxococcales</taxon>
        <taxon>Cystobacterineae</taxon>
        <taxon>Anaeromyxobacteraceae</taxon>
        <taxon>Anaeromyxobacter</taxon>
    </lineage>
</organism>
<dbReference type="InterPro" id="IPR022697">
    <property type="entry name" value="HDH_short"/>
</dbReference>
<keyword evidence="8 12" id="KW-0560">Oxidoreductase</keyword>
<dbReference type="PIRSF" id="PIRSF036497">
    <property type="entry name" value="HDH_short"/>
    <property type="match status" value="1"/>
</dbReference>
<dbReference type="OrthoDB" id="9808167at2"/>
<dbReference type="Gene3D" id="3.30.360.10">
    <property type="entry name" value="Dihydrodipicolinate Reductase, domain 2"/>
    <property type="match status" value="1"/>
</dbReference>
<dbReference type="eggNOG" id="COG0460">
    <property type="taxonomic scope" value="Bacteria"/>
</dbReference>
<evidence type="ECO:0000256" key="6">
    <source>
        <dbReference type="ARBA" id="ARBA00022605"/>
    </source>
</evidence>
<evidence type="ECO:0000256" key="9">
    <source>
        <dbReference type="ARBA" id="ARBA00023167"/>
    </source>
</evidence>
<feature type="active site" description="Proton donor" evidence="10">
    <location>
        <position position="232"/>
    </location>
</feature>
<feature type="binding site" evidence="11">
    <location>
        <begin position="15"/>
        <end position="20"/>
    </location>
    <ligand>
        <name>NADP(+)</name>
        <dbReference type="ChEBI" id="CHEBI:58349"/>
    </ligand>
</feature>
<feature type="domain" description="Homoserine dehydrogenase catalytic" evidence="14">
    <location>
        <begin position="165"/>
        <end position="341"/>
    </location>
</feature>
<dbReference type="KEGG" id="ade:Adeh_3931"/>
<dbReference type="GO" id="GO:0004412">
    <property type="term" value="F:homoserine dehydrogenase activity"/>
    <property type="evidence" value="ECO:0007669"/>
    <property type="project" value="UniProtKB-EC"/>
</dbReference>
<dbReference type="InterPro" id="IPR005106">
    <property type="entry name" value="Asp/hSer_DH_NAD-bd"/>
</dbReference>
<accession>Q2IGJ0</accession>
<dbReference type="HOGENOM" id="CLU_009116_1_2_7"/>
<proteinExistence type="inferred from homology"/>
<dbReference type="STRING" id="290397.Adeh_3931"/>
<comment type="catalytic activity">
    <reaction evidence="12">
        <text>L-homoserine + NADP(+) = L-aspartate 4-semialdehyde + NADPH + H(+)</text>
        <dbReference type="Rhea" id="RHEA:15761"/>
        <dbReference type="ChEBI" id="CHEBI:15378"/>
        <dbReference type="ChEBI" id="CHEBI:57476"/>
        <dbReference type="ChEBI" id="CHEBI:57783"/>
        <dbReference type="ChEBI" id="CHEBI:58349"/>
        <dbReference type="ChEBI" id="CHEBI:537519"/>
        <dbReference type="EC" id="1.1.1.3"/>
    </reaction>
</comment>
<keyword evidence="11 12" id="KW-0521">NADP</keyword>
<keyword evidence="7 12" id="KW-0791">Threonine biosynthesis</keyword>
<evidence type="ECO:0000256" key="11">
    <source>
        <dbReference type="PIRSR" id="PIRSR036497-2"/>
    </source>
</evidence>
<dbReference type="Proteomes" id="UP000001935">
    <property type="component" value="Chromosome"/>
</dbReference>
<dbReference type="EMBL" id="CP000251">
    <property type="protein sequence ID" value="ABC83695.1"/>
    <property type="molecule type" value="Genomic_DNA"/>
</dbReference>
<dbReference type="Pfam" id="PF03447">
    <property type="entry name" value="NAD_binding_3"/>
    <property type="match status" value="1"/>
</dbReference>
<evidence type="ECO:0000256" key="2">
    <source>
        <dbReference type="ARBA" id="ARBA00005062"/>
    </source>
</evidence>
<evidence type="ECO:0000256" key="8">
    <source>
        <dbReference type="ARBA" id="ARBA00023002"/>
    </source>
</evidence>
<dbReference type="GO" id="GO:0009086">
    <property type="term" value="P:methionine biosynthetic process"/>
    <property type="evidence" value="ECO:0007669"/>
    <property type="project" value="UniProtKB-KW"/>
</dbReference>
<sequence>MSRAAPRPLRLALAGFGNVGRTFAELLPGPYGRALRAEGAAPLVTAIFTNRHGAAIDARGLPLRRALRLVRGGGSLDALHRGPPVASALDLVRRAPADVLVELTPLAPATGEPATSLARAALGRGLHVVTANKGPVAHARARLVRLAARNGVRFLHEGAVLDGTPVFNLVERCLPGARILGFRGLLNSTTTRVLAGMEAGASFEAALAEAQRAGVAEADPRHDLEGWDAAVKACALANALMGADVRPAAVERRGITGLGPGDVRAARGRGAVLRLIARARRDGRAVRVSVGPEEVADGDVLVSRGADGVLVLETDLMREIGIWEGTGGVDQTAYAILSDLVAIARGRRRR</sequence>